<evidence type="ECO:0000256" key="1">
    <source>
        <dbReference type="ARBA" id="ARBA00023015"/>
    </source>
</evidence>
<dbReference type="Gene3D" id="1.10.1740.10">
    <property type="match status" value="1"/>
</dbReference>
<accession>A0A6M5YLC1</accession>
<keyword evidence="2" id="KW-0731">Sigma factor</keyword>
<proteinExistence type="predicted"/>
<dbReference type="Pfam" id="PF04542">
    <property type="entry name" value="Sigma70_r2"/>
    <property type="match status" value="1"/>
</dbReference>
<reference evidence="7" key="1">
    <citation type="submission" date="2020-05" db="EMBL/GenBank/DDBJ databases">
        <title>Frigoriglobus tundricola gen. nov., sp. nov., a psychrotolerant cellulolytic planctomycete of the family Gemmataceae with two divergent copies of 16S rRNA gene.</title>
        <authorList>
            <person name="Kulichevskaya I.S."/>
            <person name="Ivanova A.A."/>
            <person name="Naumoff D.G."/>
            <person name="Beletsky A.V."/>
            <person name="Rijpstra W.I.C."/>
            <person name="Sinninghe Damste J.S."/>
            <person name="Mardanov A.V."/>
            <person name="Ravin N.V."/>
            <person name="Dedysh S.N."/>
        </authorList>
    </citation>
    <scope>NUCLEOTIDE SEQUENCE [LARGE SCALE GENOMIC DNA]</scope>
    <source>
        <strain evidence="7">PL17</strain>
    </source>
</reference>
<dbReference type="InterPro" id="IPR014284">
    <property type="entry name" value="RNA_pol_sigma-70_dom"/>
</dbReference>
<evidence type="ECO:0000256" key="2">
    <source>
        <dbReference type="ARBA" id="ARBA00023082"/>
    </source>
</evidence>
<dbReference type="PANTHER" id="PTHR43133:SF8">
    <property type="entry name" value="RNA POLYMERASE SIGMA FACTOR HI_1459-RELATED"/>
    <property type="match status" value="1"/>
</dbReference>
<gene>
    <name evidence="6" type="ORF">FTUN_2341</name>
</gene>
<dbReference type="PANTHER" id="PTHR43133">
    <property type="entry name" value="RNA POLYMERASE ECF-TYPE SIGMA FACTO"/>
    <property type="match status" value="1"/>
</dbReference>
<dbReference type="GO" id="GO:0003677">
    <property type="term" value="F:DNA binding"/>
    <property type="evidence" value="ECO:0007669"/>
    <property type="project" value="UniProtKB-KW"/>
</dbReference>
<evidence type="ECO:0000256" key="3">
    <source>
        <dbReference type="ARBA" id="ARBA00023125"/>
    </source>
</evidence>
<organism evidence="6 7">
    <name type="scientific">Frigoriglobus tundricola</name>
    <dbReference type="NCBI Taxonomy" id="2774151"/>
    <lineage>
        <taxon>Bacteria</taxon>
        <taxon>Pseudomonadati</taxon>
        <taxon>Planctomycetota</taxon>
        <taxon>Planctomycetia</taxon>
        <taxon>Gemmatales</taxon>
        <taxon>Gemmataceae</taxon>
        <taxon>Frigoriglobus</taxon>
    </lineage>
</organism>
<evidence type="ECO:0000256" key="4">
    <source>
        <dbReference type="ARBA" id="ARBA00023163"/>
    </source>
</evidence>
<dbReference type="SUPFAM" id="SSF88946">
    <property type="entry name" value="Sigma2 domain of RNA polymerase sigma factors"/>
    <property type="match status" value="1"/>
</dbReference>
<dbReference type="InterPro" id="IPR039425">
    <property type="entry name" value="RNA_pol_sigma-70-like"/>
</dbReference>
<evidence type="ECO:0000259" key="5">
    <source>
        <dbReference type="Pfam" id="PF04542"/>
    </source>
</evidence>
<dbReference type="AlphaFoldDB" id="A0A6M5YLC1"/>
<dbReference type="InterPro" id="IPR013325">
    <property type="entry name" value="RNA_pol_sigma_r2"/>
</dbReference>
<keyword evidence="1" id="KW-0805">Transcription regulation</keyword>
<evidence type="ECO:0000313" key="7">
    <source>
        <dbReference type="Proteomes" id="UP000503447"/>
    </source>
</evidence>
<feature type="domain" description="RNA polymerase sigma-70 region 2" evidence="5">
    <location>
        <begin position="87"/>
        <end position="151"/>
    </location>
</feature>
<dbReference type="Proteomes" id="UP000503447">
    <property type="component" value="Chromosome"/>
</dbReference>
<keyword evidence="4" id="KW-0804">Transcription</keyword>
<name>A0A6M5YLC1_9BACT</name>
<dbReference type="GO" id="GO:0006352">
    <property type="term" value="P:DNA-templated transcription initiation"/>
    <property type="evidence" value="ECO:0007669"/>
    <property type="project" value="InterPro"/>
</dbReference>
<dbReference type="EMBL" id="CP053452">
    <property type="protein sequence ID" value="QJW94817.1"/>
    <property type="molecule type" value="Genomic_DNA"/>
</dbReference>
<dbReference type="NCBIfam" id="TIGR02937">
    <property type="entry name" value="sigma70-ECF"/>
    <property type="match status" value="1"/>
</dbReference>
<keyword evidence="3" id="KW-0238">DNA-binding</keyword>
<dbReference type="KEGG" id="ftj:FTUN_2341"/>
<keyword evidence="7" id="KW-1185">Reference proteome</keyword>
<dbReference type="GO" id="GO:0016987">
    <property type="term" value="F:sigma factor activity"/>
    <property type="evidence" value="ECO:0007669"/>
    <property type="project" value="UniProtKB-KW"/>
</dbReference>
<sequence>MGNNRKVPESALDALKRSVGNGARKWRPEARSPAASSGGARGANLAWVSFPYSFAFNNLIAMADTSLTLLDRLRRPDQPDAWDRFARLYAPLLLEWARARGLQSADAEDLVQTVLVKLIRRLPTYERRDGQTFRGWLFTVCRNECHNFRTRPATRPVPGTDDPLATVLSPAAGDDPDEAEYRRALLHRALAVVRADFSPAVWAAFTRCALDGAPADRVAAELGVTANAVYLARNRVLTRVRSELAGLLD</sequence>
<protein>
    <recommendedName>
        <fullName evidence="5">RNA polymerase sigma-70 region 2 domain-containing protein</fullName>
    </recommendedName>
</protein>
<dbReference type="InterPro" id="IPR007627">
    <property type="entry name" value="RNA_pol_sigma70_r2"/>
</dbReference>
<evidence type="ECO:0000313" key="6">
    <source>
        <dbReference type="EMBL" id="QJW94817.1"/>
    </source>
</evidence>